<proteinExistence type="predicted"/>
<dbReference type="AlphaFoldDB" id="W6AGJ2"/>
<gene>
    <name evidence="2" type="ORF">SCULI_v1c04580</name>
</gene>
<feature type="transmembrane region" description="Helical" evidence="1">
    <location>
        <begin position="29"/>
        <end position="55"/>
    </location>
</feature>
<dbReference type="Proteomes" id="UP000019267">
    <property type="component" value="Chromosome"/>
</dbReference>
<reference evidence="2 3" key="1">
    <citation type="journal article" date="2014" name="Genome Biol. Evol.">
        <title>Molecular evolution of the substrate utilization strategies and putative virulence factors in mosquito-associated Spiroplasma species.</title>
        <authorList>
            <person name="Chang T.H."/>
            <person name="Lo W.S."/>
            <person name="Ku C."/>
            <person name="Chen L.L."/>
            <person name="Kuo C.H."/>
        </authorList>
    </citation>
    <scope>NUCLEOTIDE SEQUENCE [LARGE SCALE GENOMIC DNA]</scope>
    <source>
        <strain evidence="2">AES-1</strain>
    </source>
</reference>
<keyword evidence="1" id="KW-0472">Membrane</keyword>
<protein>
    <submittedName>
        <fullName evidence="2">Uncharacterized protein</fullName>
    </submittedName>
</protein>
<evidence type="ECO:0000313" key="2">
    <source>
        <dbReference type="EMBL" id="AHI52799.1"/>
    </source>
</evidence>
<dbReference type="EMBL" id="CP006681">
    <property type="protein sequence ID" value="AHI52799.1"/>
    <property type="molecule type" value="Genomic_DNA"/>
</dbReference>
<name>W6AGJ2_9MOLU</name>
<dbReference type="HOGENOM" id="CLU_949658_0_0_14"/>
<dbReference type="PATRIC" id="fig|1276246.3.peg.457"/>
<dbReference type="OrthoDB" id="389082at2"/>
<evidence type="ECO:0000256" key="1">
    <source>
        <dbReference type="SAM" id="Phobius"/>
    </source>
</evidence>
<feature type="transmembrane region" description="Helical" evidence="1">
    <location>
        <begin position="117"/>
        <end position="136"/>
    </location>
</feature>
<feature type="transmembrane region" description="Helical" evidence="1">
    <location>
        <begin position="148"/>
        <end position="165"/>
    </location>
</feature>
<dbReference type="STRING" id="1276246.SCULI_v1c04580"/>
<evidence type="ECO:0000313" key="3">
    <source>
        <dbReference type="Proteomes" id="UP000019267"/>
    </source>
</evidence>
<keyword evidence="1" id="KW-1133">Transmembrane helix</keyword>
<keyword evidence="1" id="KW-0812">Transmembrane</keyword>
<organism evidence="2 3">
    <name type="scientific">Spiroplasma culicicola AES-1</name>
    <dbReference type="NCBI Taxonomy" id="1276246"/>
    <lineage>
        <taxon>Bacteria</taxon>
        <taxon>Bacillati</taxon>
        <taxon>Mycoplasmatota</taxon>
        <taxon>Mollicutes</taxon>
        <taxon>Entomoplasmatales</taxon>
        <taxon>Spiroplasmataceae</taxon>
        <taxon>Spiroplasma</taxon>
    </lineage>
</organism>
<feature type="transmembrane region" description="Helical" evidence="1">
    <location>
        <begin position="61"/>
        <end position="79"/>
    </location>
</feature>
<accession>W6AGJ2</accession>
<dbReference type="RefSeq" id="WP_025363036.1">
    <property type="nucleotide sequence ID" value="NZ_CP006681.1"/>
</dbReference>
<sequence>MKKNQNKNNTKNLLKKHNKIIKTFFKTNFLTLLSFLIDQIIFATTLVLFILNLVLKESNDIISFSVVGGSIFLLLKFTYTNWFAKNQYFKAIYIFDYNLKLENHKFKNQRCTSFTPIWFWIYIIAANFTTVVFINFELSNVLSSSPVMAAILESMLNVLLLPSFLNSFQKLAQSNQDVEANYKNLIKTQYFSNESLFEDAKFADHYLNVGFPKNNLVSKNGLFIFTNKKDLTEKEISEIKKVNEKVLDDYKKIWANYYELLEQSSMLEFSKFKSKSLFWIERIYDHIFLDFFNI</sequence>
<dbReference type="KEGG" id="scq:SCULI_v1c04580"/>
<keyword evidence="3" id="KW-1185">Reference proteome</keyword>